<dbReference type="STRING" id="498211.CJA_2568"/>
<dbReference type="Gene3D" id="3.40.50.300">
    <property type="entry name" value="P-loop containing nucleotide triphosphate hydrolases"/>
    <property type="match status" value="2"/>
</dbReference>
<dbReference type="InterPro" id="IPR013461">
    <property type="entry name" value="ClpA"/>
</dbReference>
<evidence type="ECO:0000313" key="10">
    <source>
        <dbReference type="EMBL" id="ACE85625.1"/>
    </source>
</evidence>
<reference evidence="10 11" key="1">
    <citation type="journal article" date="2008" name="J. Bacteriol.">
        <title>Insights into plant cell wall degradation from the genome sequence of the soil bacterium Cellvibrio japonicus.</title>
        <authorList>
            <person name="Deboy R.T."/>
            <person name="Mongodin E.F."/>
            <person name="Fouts D.E."/>
            <person name="Tailford L.E."/>
            <person name="Khouri H."/>
            <person name="Emerson J.B."/>
            <person name="Mohamoud Y."/>
            <person name="Watkins K."/>
            <person name="Henrissat B."/>
            <person name="Gilbert H.J."/>
            <person name="Nelson K.E."/>
        </authorList>
    </citation>
    <scope>NUCLEOTIDE SEQUENCE [LARGE SCALE GENOMIC DNA]</scope>
    <source>
        <strain evidence="10 11">Ueda107</strain>
    </source>
</reference>
<dbReference type="Pfam" id="PF07724">
    <property type="entry name" value="AAA_2"/>
    <property type="match status" value="1"/>
</dbReference>
<dbReference type="PROSITE" id="PS51903">
    <property type="entry name" value="CLP_R"/>
    <property type="match status" value="1"/>
</dbReference>
<dbReference type="GO" id="GO:0016887">
    <property type="term" value="F:ATP hydrolysis activity"/>
    <property type="evidence" value="ECO:0007669"/>
    <property type="project" value="InterPro"/>
</dbReference>
<proteinExistence type="inferred from homology"/>
<dbReference type="EMBL" id="CP000934">
    <property type="protein sequence ID" value="ACE85625.1"/>
    <property type="molecule type" value="Genomic_DNA"/>
</dbReference>
<dbReference type="CDD" id="cd19499">
    <property type="entry name" value="RecA-like_ClpB_Hsp104-like"/>
    <property type="match status" value="1"/>
</dbReference>
<evidence type="ECO:0000256" key="5">
    <source>
        <dbReference type="ARBA" id="ARBA00023186"/>
    </source>
</evidence>
<dbReference type="PANTHER" id="PTHR11638">
    <property type="entry name" value="ATP-DEPENDENT CLP PROTEASE"/>
    <property type="match status" value="1"/>
</dbReference>
<gene>
    <name evidence="10" type="primary">clpA</name>
    <name evidence="10" type="ordered locus">CJA_2568</name>
</gene>
<dbReference type="SMART" id="SM00382">
    <property type="entry name" value="AAA"/>
    <property type="match status" value="2"/>
</dbReference>
<dbReference type="InterPro" id="IPR019489">
    <property type="entry name" value="Clp_ATPase_C"/>
</dbReference>
<dbReference type="SMART" id="SM01086">
    <property type="entry name" value="ClpB_D2-small"/>
    <property type="match status" value="1"/>
</dbReference>
<keyword evidence="10" id="KW-0645">Protease</keyword>
<name>B3PL54_CELJU</name>
<dbReference type="InterPro" id="IPR041546">
    <property type="entry name" value="ClpA/ClpB_AAA_lid"/>
</dbReference>
<dbReference type="InterPro" id="IPR028299">
    <property type="entry name" value="ClpA/B_CS2"/>
</dbReference>
<dbReference type="Gene3D" id="1.10.1780.10">
    <property type="entry name" value="Clp, N-terminal domain"/>
    <property type="match status" value="1"/>
</dbReference>
<dbReference type="InterPro" id="IPR001270">
    <property type="entry name" value="ClpA/B"/>
</dbReference>
<dbReference type="NCBIfam" id="TIGR02639">
    <property type="entry name" value="ClpA"/>
    <property type="match status" value="1"/>
</dbReference>
<dbReference type="CDD" id="cd00009">
    <property type="entry name" value="AAA"/>
    <property type="match status" value="1"/>
</dbReference>
<evidence type="ECO:0000256" key="1">
    <source>
        <dbReference type="ARBA" id="ARBA00008675"/>
    </source>
</evidence>
<dbReference type="Pfam" id="PF10431">
    <property type="entry name" value="ClpB_D2-small"/>
    <property type="match status" value="1"/>
</dbReference>
<dbReference type="HOGENOM" id="CLU_005070_4_2_6"/>
<accession>B3PL54</accession>
<sequence>MLSKDLEVTLNLAFKGARSKRHEFMTVEHLLLALLDNDSAANVLRACGADLNGLRKELIEFVDSTTPLIPEADTERETQPTLGFQRVLQRAVFHVQSSGKQEVTGANVLVAIFSEQESQAVYYLKQQSIARIDVVNYITHGIHKVAGHGDHQDHHQSSSPQESHEEESSSSESNSQSPLENFATNLNEAAMQGRIDPLVGREFEVERVCQILSRRRKNNPLLVGESGVGKTAIAEGLAKRIVDGDVPEALSDSVVYSLDMGALLAGTKYRGDFEKRFKSLLSELKKQRSSILFIDEIHTIIGAGAASGGVMDASNLLKPLLSSGEIRCMGSTTFQEFRGIFDKDRALSRRFQKVDVNEPSVEETYQILKGLKSRFEQHHNLRYTDAALRAAAELAERYINDRFLPDKAIDVIDEAGAYQQLQAPSKRKKTIGVGDVENVVAKIARIPPKNVSSSDKELLRKLDQNLKLTVFGQDEAIETLATAIKLSRAGLNSIEKPIGSFLFAGPTGVGKTEVCRQLAKCMAIDLVRFDMSEYMERHTVSRLIGAPPGYVGFDQGGLLTDAITKQPHCVLLLDEIEKAHPEVFNLLLQVMDHGTLTDNNGRKADFRNVILVMTTNAGAEVMSRASIGFTHQDHTTDGMEAIKKMFTPEFRNRLDAIIQFAPLALETIKTVVDKFLMELQTQLDDKHVTLEISEDARQWLAIHGYDVKMGARPMARLIQDKLKKPLAEEILFGSLSQGGGIVDVDLDPVEDKLSILIKAKQAQPA</sequence>
<evidence type="ECO:0000256" key="4">
    <source>
        <dbReference type="ARBA" id="ARBA00022840"/>
    </source>
</evidence>
<feature type="compositionally biased region" description="Basic and acidic residues" evidence="8">
    <location>
        <begin position="147"/>
        <end position="167"/>
    </location>
</feature>
<evidence type="ECO:0000256" key="6">
    <source>
        <dbReference type="PROSITE-ProRule" id="PRU01251"/>
    </source>
</evidence>
<dbReference type="Pfam" id="PF02861">
    <property type="entry name" value="Clp_N"/>
    <property type="match status" value="1"/>
</dbReference>
<dbReference type="PANTHER" id="PTHR11638:SF111">
    <property type="entry name" value="ATP-DEPENDENT CLP PROTEASE ATP-BINDING SUBUNIT CLPA"/>
    <property type="match status" value="1"/>
</dbReference>
<dbReference type="InterPro" id="IPR036628">
    <property type="entry name" value="Clp_N_dom_sf"/>
</dbReference>
<evidence type="ECO:0000313" key="11">
    <source>
        <dbReference type="Proteomes" id="UP000001036"/>
    </source>
</evidence>
<evidence type="ECO:0000256" key="2">
    <source>
        <dbReference type="ARBA" id="ARBA00022737"/>
    </source>
</evidence>
<evidence type="ECO:0000256" key="8">
    <source>
        <dbReference type="SAM" id="MobiDB-lite"/>
    </source>
</evidence>
<dbReference type="InterPro" id="IPR027417">
    <property type="entry name" value="P-loop_NTPase"/>
</dbReference>
<dbReference type="GO" id="GO:0043335">
    <property type="term" value="P:protein unfolding"/>
    <property type="evidence" value="ECO:0007669"/>
    <property type="project" value="InterPro"/>
</dbReference>
<dbReference type="InterPro" id="IPR004176">
    <property type="entry name" value="Clp_R_N"/>
</dbReference>
<dbReference type="FunFam" id="3.40.50.300:FF:000025">
    <property type="entry name" value="ATP-dependent Clp protease subunit"/>
    <property type="match status" value="1"/>
</dbReference>
<keyword evidence="4 7" id="KW-0067">ATP-binding</keyword>
<dbReference type="PROSITE" id="PS00870">
    <property type="entry name" value="CLPAB_1"/>
    <property type="match status" value="1"/>
</dbReference>
<dbReference type="InterPro" id="IPR050130">
    <property type="entry name" value="ClpA_ClpB"/>
</dbReference>
<dbReference type="GO" id="GO:0005737">
    <property type="term" value="C:cytoplasm"/>
    <property type="evidence" value="ECO:0007669"/>
    <property type="project" value="TreeGrafter"/>
</dbReference>
<evidence type="ECO:0000256" key="7">
    <source>
        <dbReference type="RuleBase" id="RU004432"/>
    </source>
</evidence>
<keyword evidence="3 7" id="KW-0547">Nucleotide-binding</keyword>
<dbReference type="eggNOG" id="COG0542">
    <property type="taxonomic scope" value="Bacteria"/>
</dbReference>
<dbReference type="InterPro" id="IPR003959">
    <property type="entry name" value="ATPase_AAA_core"/>
</dbReference>
<dbReference type="GO" id="GO:0008233">
    <property type="term" value="F:peptidase activity"/>
    <property type="evidence" value="ECO:0007669"/>
    <property type="project" value="UniProtKB-KW"/>
</dbReference>
<dbReference type="GO" id="GO:0005524">
    <property type="term" value="F:ATP binding"/>
    <property type="evidence" value="ECO:0007669"/>
    <property type="project" value="UniProtKB-KW"/>
</dbReference>
<dbReference type="SUPFAM" id="SSF52540">
    <property type="entry name" value="P-loop containing nucleoside triphosphate hydrolases"/>
    <property type="match status" value="2"/>
</dbReference>
<dbReference type="InterPro" id="IPR018368">
    <property type="entry name" value="ClpA/B_CS1"/>
</dbReference>
<dbReference type="PROSITE" id="PS00871">
    <property type="entry name" value="CLPAB_2"/>
    <property type="match status" value="1"/>
</dbReference>
<dbReference type="InterPro" id="IPR003593">
    <property type="entry name" value="AAA+_ATPase"/>
</dbReference>
<evidence type="ECO:0000259" key="9">
    <source>
        <dbReference type="PROSITE" id="PS51903"/>
    </source>
</evidence>
<keyword evidence="2 6" id="KW-0677">Repeat</keyword>
<dbReference type="PRINTS" id="PR00300">
    <property type="entry name" value="CLPPROTEASEA"/>
</dbReference>
<dbReference type="OrthoDB" id="9803641at2"/>
<dbReference type="SUPFAM" id="SSF81923">
    <property type="entry name" value="Double Clp-N motif"/>
    <property type="match status" value="1"/>
</dbReference>
<keyword evidence="10" id="KW-0378">Hydrolase</keyword>
<organism evidence="10 11">
    <name type="scientific">Cellvibrio japonicus (strain Ueda107)</name>
    <name type="common">Pseudomonas fluorescens subsp. cellulosa</name>
    <dbReference type="NCBI Taxonomy" id="498211"/>
    <lineage>
        <taxon>Bacteria</taxon>
        <taxon>Pseudomonadati</taxon>
        <taxon>Pseudomonadota</taxon>
        <taxon>Gammaproteobacteria</taxon>
        <taxon>Cellvibrionales</taxon>
        <taxon>Cellvibrionaceae</taxon>
        <taxon>Cellvibrio</taxon>
    </lineage>
</organism>
<dbReference type="GO" id="GO:0006508">
    <property type="term" value="P:proteolysis"/>
    <property type="evidence" value="ECO:0007669"/>
    <property type="project" value="UniProtKB-KW"/>
</dbReference>
<dbReference type="GO" id="GO:0034605">
    <property type="term" value="P:cellular response to heat"/>
    <property type="evidence" value="ECO:0007669"/>
    <property type="project" value="TreeGrafter"/>
</dbReference>
<evidence type="ECO:0000256" key="3">
    <source>
        <dbReference type="ARBA" id="ARBA00022741"/>
    </source>
</evidence>
<dbReference type="KEGG" id="cja:CJA_2568"/>
<dbReference type="Proteomes" id="UP000001036">
    <property type="component" value="Chromosome"/>
</dbReference>
<keyword evidence="5 7" id="KW-0143">Chaperone</keyword>
<keyword evidence="11" id="KW-1185">Reference proteome</keyword>
<comment type="similarity">
    <text evidence="1 7">Belongs to the ClpA/ClpB family.</text>
</comment>
<dbReference type="Pfam" id="PF17871">
    <property type="entry name" value="AAA_lid_9"/>
    <property type="match status" value="1"/>
</dbReference>
<dbReference type="FunFam" id="1.10.8.60:FF:000011">
    <property type="entry name" value="ATP-dependent Clp protease ATP-binding subunit"/>
    <property type="match status" value="1"/>
</dbReference>
<feature type="domain" description="Clp R" evidence="9">
    <location>
        <begin position="1"/>
        <end position="145"/>
    </location>
</feature>
<feature type="region of interest" description="Disordered" evidence="8">
    <location>
        <begin position="146"/>
        <end position="179"/>
    </location>
</feature>
<dbReference type="Gene3D" id="1.10.8.60">
    <property type="match status" value="2"/>
</dbReference>
<dbReference type="Pfam" id="PF00004">
    <property type="entry name" value="AAA"/>
    <property type="match status" value="1"/>
</dbReference>
<protein>
    <submittedName>
        <fullName evidence="10">ATP-binding protease component ClpA</fullName>
    </submittedName>
</protein>
<dbReference type="AlphaFoldDB" id="B3PL54"/>
<dbReference type="RefSeq" id="WP_012488164.1">
    <property type="nucleotide sequence ID" value="NC_010995.1"/>
</dbReference>